<dbReference type="Gene3D" id="3.30.70.2390">
    <property type="match status" value="1"/>
</dbReference>
<reference evidence="3" key="1">
    <citation type="submission" date="2019-08" db="EMBL/GenBank/DDBJ databases">
        <authorList>
            <person name="Kucharzyk K."/>
            <person name="Murdoch R.W."/>
            <person name="Higgins S."/>
            <person name="Loffler F."/>
        </authorList>
    </citation>
    <scope>NUCLEOTIDE SEQUENCE</scope>
</reference>
<dbReference type="InterPro" id="IPR027381">
    <property type="entry name" value="LytR/CpsA/Psr_C"/>
</dbReference>
<comment type="caution">
    <text evidence="3">The sequence shown here is derived from an EMBL/GenBank/DDBJ whole genome shotgun (WGS) entry which is preliminary data.</text>
</comment>
<accession>A0A645DPW3</accession>
<dbReference type="EMBL" id="VSSQ01038559">
    <property type="protein sequence ID" value="MPM91514.1"/>
    <property type="molecule type" value="Genomic_DNA"/>
</dbReference>
<name>A0A645DPW3_9ZZZZ</name>
<keyword evidence="1" id="KW-1133">Transmembrane helix</keyword>
<keyword evidence="1" id="KW-0472">Membrane</keyword>
<gene>
    <name evidence="3" type="ORF">SDC9_138645</name>
</gene>
<evidence type="ECO:0000259" key="2">
    <source>
        <dbReference type="Pfam" id="PF13399"/>
    </source>
</evidence>
<organism evidence="3">
    <name type="scientific">bioreactor metagenome</name>
    <dbReference type="NCBI Taxonomy" id="1076179"/>
    <lineage>
        <taxon>unclassified sequences</taxon>
        <taxon>metagenomes</taxon>
        <taxon>ecological metagenomes</taxon>
    </lineage>
</organism>
<protein>
    <recommendedName>
        <fullName evidence="2">LytR/CpsA/Psr regulator C-terminal domain-containing protein</fullName>
    </recommendedName>
</protein>
<dbReference type="AlphaFoldDB" id="A0A645DPW3"/>
<dbReference type="Pfam" id="PF13399">
    <property type="entry name" value="LytR_C"/>
    <property type="match status" value="1"/>
</dbReference>
<evidence type="ECO:0000313" key="3">
    <source>
        <dbReference type="EMBL" id="MPM91514.1"/>
    </source>
</evidence>
<sequence length="151" mass="16537">MKILSDNKIANYSLIVSLGLLVVLMLSSFIIRLSSPPVSAELATETPKTNEAEQIIQVNILNACGKTGLANDVKNFLLQRGFDVVEIGNYDTPLDKSVIIDRLGDTTSSNKVAYAMGINENFITSEIDSTLYVRSTIIVGKDYFTLKPFAE</sequence>
<feature type="transmembrane region" description="Helical" evidence="1">
    <location>
        <begin position="12"/>
        <end position="31"/>
    </location>
</feature>
<evidence type="ECO:0000256" key="1">
    <source>
        <dbReference type="SAM" id="Phobius"/>
    </source>
</evidence>
<feature type="domain" description="LytR/CpsA/Psr regulator C-terminal" evidence="2">
    <location>
        <begin position="56"/>
        <end position="143"/>
    </location>
</feature>
<proteinExistence type="predicted"/>
<keyword evidence="1" id="KW-0812">Transmembrane</keyword>